<comment type="caution">
    <text evidence="3">The sequence shown here is derived from an EMBL/GenBank/DDBJ whole genome shotgun (WGS) entry which is preliminary data.</text>
</comment>
<accession>A0A8J1XYS4</accession>
<dbReference type="OrthoDB" id="2134133at2759"/>
<feature type="region of interest" description="Disordered" evidence="2">
    <location>
        <begin position="627"/>
        <end position="654"/>
    </location>
</feature>
<evidence type="ECO:0000313" key="3">
    <source>
        <dbReference type="EMBL" id="CAH1795233.1"/>
    </source>
</evidence>
<protein>
    <submittedName>
        <fullName evidence="3">Uncharacterized protein</fullName>
    </submittedName>
</protein>
<feature type="compositionally biased region" description="Polar residues" evidence="2">
    <location>
        <begin position="514"/>
        <end position="523"/>
    </location>
</feature>
<evidence type="ECO:0000256" key="1">
    <source>
        <dbReference type="ARBA" id="ARBA00008309"/>
    </source>
</evidence>
<dbReference type="PANTHER" id="PTHR31997">
    <property type="entry name" value="AGAP003710-PA"/>
    <property type="match status" value="1"/>
</dbReference>
<name>A0A8J1XYS4_OWEFU</name>
<evidence type="ECO:0000313" key="4">
    <source>
        <dbReference type="Proteomes" id="UP000749559"/>
    </source>
</evidence>
<comment type="similarity">
    <text evidence="1">Belongs to the FAM149 family.</text>
</comment>
<gene>
    <name evidence="3" type="ORF">OFUS_LOCUS19803</name>
</gene>
<dbReference type="InterPro" id="IPR022194">
    <property type="entry name" value="DUF3719"/>
</dbReference>
<feature type="region of interest" description="Disordered" evidence="2">
    <location>
        <begin position="1"/>
        <end position="38"/>
    </location>
</feature>
<evidence type="ECO:0000256" key="2">
    <source>
        <dbReference type="SAM" id="MobiDB-lite"/>
    </source>
</evidence>
<organism evidence="3 4">
    <name type="scientific">Owenia fusiformis</name>
    <name type="common">Polychaete worm</name>
    <dbReference type="NCBI Taxonomy" id="6347"/>
    <lineage>
        <taxon>Eukaryota</taxon>
        <taxon>Metazoa</taxon>
        <taxon>Spiralia</taxon>
        <taxon>Lophotrochozoa</taxon>
        <taxon>Annelida</taxon>
        <taxon>Polychaeta</taxon>
        <taxon>Sedentaria</taxon>
        <taxon>Canalipalpata</taxon>
        <taxon>Sabellida</taxon>
        <taxon>Oweniida</taxon>
        <taxon>Oweniidae</taxon>
        <taxon>Owenia</taxon>
    </lineage>
</organism>
<feature type="region of interest" description="Disordered" evidence="2">
    <location>
        <begin position="511"/>
        <end position="531"/>
    </location>
</feature>
<sequence length="654" mass="72746">MSGRYTRQPVPLEVRGISREGTENHPLPEKPDDYDDDEDNLPQHFLSCIQEAITTNSNGSQLDSEDGETITETQSWLGLSNDWTGGNVTERSSTYSSYSFGEDEFDKKASQTVRHLFQNIDANLFEGKQGPKHLASECQDWVNRFTHLRLLGQNVAPPKEEGYEVIPNGDTPVMSGSSGSMLMDVTEHDMSAVSHDPSSLRLMGHQVSAKRVPSTAREGDFPHLEEEIFEEEGIYEDIMAVDYSEDRSDKKAKSHRQKSHAYPPITPNACVKDNVMCEAIDYTWEELIGWMRNLLKVYGSILVQDPERHVIDGGIPDSLVHDLIGQISDMRLDHIPPHRDSSYIRSPDDKLQRIQTANSTVKEHSGLTGGLDSILTVSTKHLQTRGPDSDPNDLFPVTRPVSSFARSRPFSVKMSDPNMRTPSATYRKTPYRGGRLAPLDRAKTQTPNIVINGTPCNQEEERNQPSILVTRLGTATDRLHSPPNYRQLPPIPLDSEVSNLSNTVPMAATKSAKRTTFSGSRASSAVHDKDSRSIYKEREKAIGAQEIARPSTTHTFRSDKLDSPFGISRRSSTPLGFSARGGLAGGSFSPSYNLSSKHLGITGSSIGVTHPGEEGEEEAHYQPDHFLQNQWAPTHSSPGNNPYKRRQHTYFQVK</sequence>
<dbReference type="Pfam" id="PF12516">
    <property type="entry name" value="DUF3719"/>
    <property type="match status" value="1"/>
</dbReference>
<feature type="region of interest" description="Disordered" evidence="2">
    <location>
        <begin position="412"/>
        <end position="435"/>
    </location>
</feature>
<feature type="compositionally biased region" description="Polar residues" evidence="2">
    <location>
        <begin position="627"/>
        <end position="640"/>
    </location>
</feature>
<proteinExistence type="inferred from homology"/>
<keyword evidence="4" id="KW-1185">Reference proteome</keyword>
<dbReference type="EMBL" id="CAIIXF020000009">
    <property type="protein sequence ID" value="CAH1795233.1"/>
    <property type="molecule type" value="Genomic_DNA"/>
</dbReference>
<dbReference type="PANTHER" id="PTHR31997:SF1">
    <property type="entry name" value="AGAP003710-PA"/>
    <property type="match status" value="1"/>
</dbReference>
<dbReference type="InterPro" id="IPR039630">
    <property type="entry name" value="FAM149"/>
</dbReference>
<reference evidence="3" key="1">
    <citation type="submission" date="2022-03" db="EMBL/GenBank/DDBJ databases">
        <authorList>
            <person name="Martin C."/>
        </authorList>
    </citation>
    <scope>NUCLEOTIDE SEQUENCE</scope>
</reference>
<dbReference type="Proteomes" id="UP000749559">
    <property type="component" value="Unassembled WGS sequence"/>
</dbReference>
<feature type="compositionally biased region" description="Basic and acidic residues" evidence="2">
    <location>
        <begin position="16"/>
        <end position="31"/>
    </location>
</feature>
<dbReference type="AlphaFoldDB" id="A0A8J1XYS4"/>